<keyword evidence="2" id="KW-1185">Reference proteome</keyword>
<sequence>MDPLHDIQALSNVDIHVYEAVAGESGEYGWAGFSALVRATGLTEDEVRQSLQTLIGHGYVVPAEQGYGLGPHTFGVER</sequence>
<protein>
    <submittedName>
        <fullName evidence="1">Uncharacterized protein</fullName>
    </submittedName>
</protein>
<name>A0A918EAX2_9ACTN</name>
<dbReference type="SUPFAM" id="SSF46785">
    <property type="entry name" value="Winged helix' DNA-binding domain"/>
    <property type="match status" value="1"/>
</dbReference>
<organism evidence="1 2">
    <name type="scientific">Nonomuraea glycinis</name>
    <dbReference type="NCBI Taxonomy" id="2047744"/>
    <lineage>
        <taxon>Bacteria</taxon>
        <taxon>Bacillati</taxon>
        <taxon>Actinomycetota</taxon>
        <taxon>Actinomycetes</taxon>
        <taxon>Streptosporangiales</taxon>
        <taxon>Streptosporangiaceae</taxon>
        <taxon>Nonomuraea</taxon>
    </lineage>
</organism>
<evidence type="ECO:0000313" key="1">
    <source>
        <dbReference type="EMBL" id="GGP18044.1"/>
    </source>
</evidence>
<dbReference type="Gene3D" id="1.10.10.10">
    <property type="entry name" value="Winged helix-like DNA-binding domain superfamily/Winged helix DNA-binding domain"/>
    <property type="match status" value="1"/>
</dbReference>
<dbReference type="InterPro" id="IPR036390">
    <property type="entry name" value="WH_DNA-bd_sf"/>
</dbReference>
<dbReference type="Proteomes" id="UP000660745">
    <property type="component" value="Unassembled WGS sequence"/>
</dbReference>
<dbReference type="RefSeq" id="WP_189144805.1">
    <property type="nucleotide sequence ID" value="NZ_BMNK01000027.1"/>
</dbReference>
<reference evidence="1" key="1">
    <citation type="journal article" date="2014" name="Int. J. Syst. Evol. Microbiol.">
        <title>Complete genome sequence of Corynebacterium casei LMG S-19264T (=DSM 44701T), isolated from a smear-ripened cheese.</title>
        <authorList>
            <consortium name="US DOE Joint Genome Institute (JGI-PGF)"/>
            <person name="Walter F."/>
            <person name="Albersmeier A."/>
            <person name="Kalinowski J."/>
            <person name="Ruckert C."/>
        </authorList>
    </citation>
    <scope>NUCLEOTIDE SEQUENCE</scope>
    <source>
        <strain evidence="1">CGMCC 4.7430</strain>
    </source>
</reference>
<dbReference type="EMBL" id="BMNK01000027">
    <property type="protein sequence ID" value="GGP18044.1"/>
    <property type="molecule type" value="Genomic_DNA"/>
</dbReference>
<reference evidence="1" key="2">
    <citation type="submission" date="2020-09" db="EMBL/GenBank/DDBJ databases">
        <authorList>
            <person name="Sun Q."/>
            <person name="Zhou Y."/>
        </authorList>
    </citation>
    <scope>NUCLEOTIDE SEQUENCE</scope>
    <source>
        <strain evidence="1">CGMCC 4.7430</strain>
    </source>
</reference>
<proteinExistence type="predicted"/>
<comment type="caution">
    <text evidence="1">The sequence shown here is derived from an EMBL/GenBank/DDBJ whole genome shotgun (WGS) entry which is preliminary data.</text>
</comment>
<gene>
    <name evidence="1" type="ORF">GCM10012278_88820</name>
</gene>
<evidence type="ECO:0000313" key="2">
    <source>
        <dbReference type="Proteomes" id="UP000660745"/>
    </source>
</evidence>
<dbReference type="InterPro" id="IPR036388">
    <property type="entry name" value="WH-like_DNA-bd_sf"/>
</dbReference>
<accession>A0A918EAX2</accession>
<dbReference type="AlphaFoldDB" id="A0A918EAX2"/>